<keyword evidence="2" id="KW-0489">Methyltransferase</keyword>
<keyword evidence="9" id="KW-0511">Multifunctional enzyme</keyword>
<dbReference type="InterPro" id="IPR036188">
    <property type="entry name" value="FAD/NAD-bd_sf"/>
</dbReference>
<sequence>MICLAWNRPPAAACLTRTVAQHGRPLYLVVCLPDRSFPAFRPSENPSALEKALLQAVEAKLGCIQFNTANALGDILPGVHLWLMPPEAACRLGEHFPQPVQWQTEAVPQLPLPQLKPWFAPPKRHTPTRAIVIGAGIAGAATARALAQHGLPVTVLEAAAPAGAASGNRQGLLYAKISPHHTGQTELLLCGYGHTRRLLEDLLPARANWGGNGVLHLDHNDEETRRNQALAAQTHHAHLYRAVSAETASRLAGIPVAQSALYWPQGVWLNPPALVHALLDHPLIELYSHTAVCSTEYRNGTWQVETSGGRAFQGSHIVFCMGAHSPLAALPDVSALPYRLIRGQTDLAAATPYSAALRCALSAAGYISPAWQGVHCFGATFIQHDTGCEWRAGDAEANRLTLRKLDSTLAENLFSDGRNPNRPSETRCDRPAPLQGHAALRCDSPDHLPLAGALGDICAMQQAYAKLALDKNYRICTPCPYLPGAYINTAHGSRGLATAPVCAAAVAAGILGLPNPLPQRLRSALSPNRTVVRALIRGRPLLEKA</sequence>
<dbReference type="RefSeq" id="WP_187000809.1">
    <property type="nucleotide sequence ID" value="NZ_CP060414.2"/>
</dbReference>
<protein>
    <submittedName>
        <fullName evidence="11">tRNA U-34 5-methylaminomethyl-2-thiouridine biosynthesis protein MnmC C-terminal domain</fullName>
    </submittedName>
</protein>
<keyword evidence="7" id="KW-0274">FAD</keyword>
<dbReference type="GO" id="GO:0008168">
    <property type="term" value="F:methyltransferase activity"/>
    <property type="evidence" value="ECO:0007669"/>
    <property type="project" value="UniProtKB-KW"/>
</dbReference>
<evidence type="ECO:0000256" key="5">
    <source>
        <dbReference type="ARBA" id="ARBA00022691"/>
    </source>
</evidence>
<dbReference type="AlphaFoldDB" id="A0A7H1M9A2"/>
<keyword evidence="4" id="KW-0808">Transferase</keyword>
<evidence type="ECO:0000313" key="11">
    <source>
        <dbReference type="EMBL" id="QNT58217.1"/>
    </source>
</evidence>
<evidence type="ECO:0000256" key="8">
    <source>
        <dbReference type="ARBA" id="ARBA00023002"/>
    </source>
</evidence>
<dbReference type="GO" id="GO:0016645">
    <property type="term" value="F:oxidoreductase activity, acting on the CH-NH group of donors"/>
    <property type="evidence" value="ECO:0007669"/>
    <property type="project" value="InterPro"/>
</dbReference>
<dbReference type="EMBL" id="CP060414">
    <property type="protein sequence ID" value="QNT58217.1"/>
    <property type="molecule type" value="Genomic_DNA"/>
</dbReference>
<dbReference type="PANTHER" id="PTHR13847:SF283">
    <property type="entry name" value="TRNA 5-METHYLAMINOMETHYL-2-THIOURIDINE BIOSYNTHESIS BIFUNCTIONAL PROTEIN MNMC"/>
    <property type="match status" value="1"/>
</dbReference>
<dbReference type="GO" id="GO:0008033">
    <property type="term" value="P:tRNA processing"/>
    <property type="evidence" value="ECO:0007669"/>
    <property type="project" value="UniProtKB-KW"/>
</dbReference>
<keyword evidence="8" id="KW-0560">Oxidoreductase</keyword>
<keyword evidence="5" id="KW-0949">S-adenosyl-L-methionine</keyword>
<dbReference type="Gene3D" id="3.50.50.60">
    <property type="entry name" value="FAD/NAD(P)-binding domain"/>
    <property type="match status" value="1"/>
</dbReference>
<dbReference type="Gene3D" id="3.30.9.10">
    <property type="entry name" value="D-Amino Acid Oxidase, subunit A, domain 2"/>
    <property type="match status" value="1"/>
</dbReference>
<gene>
    <name evidence="11" type="primary">mnmC</name>
    <name evidence="11" type="ORF">H7A79_0225</name>
</gene>
<evidence type="ECO:0000259" key="10">
    <source>
        <dbReference type="Pfam" id="PF01266"/>
    </source>
</evidence>
<dbReference type="Proteomes" id="UP000516412">
    <property type="component" value="Chromosome"/>
</dbReference>
<dbReference type="NCBIfam" id="TIGR03197">
    <property type="entry name" value="MnmC_Cterm"/>
    <property type="match status" value="1"/>
</dbReference>
<feature type="domain" description="FAD dependent oxidoreductase" evidence="10">
    <location>
        <begin position="130"/>
        <end position="507"/>
    </location>
</feature>
<keyword evidence="1" id="KW-0963">Cytoplasm</keyword>
<keyword evidence="3" id="KW-0285">Flavoprotein</keyword>
<evidence type="ECO:0000313" key="12">
    <source>
        <dbReference type="Proteomes" id="UP000516412"/>
    </source>
</evidence>
<evidence type="ECO:0000256" key="2">
    <source>
        <dbReference type="ARBA" id="ARBA00022603"/>
    </source>
</evidence>
<evidence type="ECO:0000256" key="6">
    <source>
        <dbReference type="ARBA" id="ARBA00022694"/>
    </source>
</evidence>
<evidence type="ECO:0000256" key="3">
    <source>
        <dbReference type="ARBA" id="ARBA00022630"/>
    </source>
</evidence>
<dbReference type="GO" id="GO:0032259">
    <property type="term" value="P:methylation"/>
    <property type="evidence" value="ECO:0007669"/>
    <property type="project" value="UniProtKB-KW"/>
</dbReference>
<evidence type="ECO:0000256" key="1">
    <source>
        <dbReference type="ARBA" id="ARBA00022490"/>
    </source>
</evidence>
<dbReference type="SUPFAM" id="SSF51905">
    <property type="entry name" value="FAD/NAD(P)-binding domain"/>
    <property type="match status" value="1"/>
</dbReference>
<evidence type="ECO:0000256" key="9">
    <source>
        <dbReference type="ARBA" id="ARBA00023268"/>
    </source>
</evidence>
<dbReference type="PANTHER" id="PTHR13847">
    <property type="entry name" value="SARCOSINE DEHYDROGENASE-RELATED"/>
    <property type="match status" value="1"/>
</dbReference>
<keyword evidence="12" id="KW-1185">Reference proteome</keyword>
<dbReference type="InterPro" id="IPR006076">
    <property type="entry name" value="FAD-dep_OxRdtase"/>
</dbReference>
<dbReference type="InterPro" id="IPR017610">
    <property type="entry name" value="tRNA_S-uridine_synth_MnmC_C"/>
</dbReference>
<keyword evidence="6" id="KW-0819">tRNA processing</keyword>
<dbReference type="KEGG" id="nmus:H7A79_0225"/>
<reference evidence="11" key="1">
    <citation type="submission" date="2024-06" db="EMBL/GenBank/DDBJ databases">
        <title>Complete Genome Sequence of mouse commensal type strain Neisseria musculi.</title>
        <authorList>
            <person name="Thapa E."/>
            <person name="Aluvathingal J."/>
            <person name="Nadendla S."/>
            <person name="Mehta A."/>
            <person name="Tettelin H."/>
            <person name="Weyand N.J."/>
        </authorList>
    </citation>
    <scope>NUCLEOTIDE SEQUENCE</scope>
    <source>
        <strain evidence="11">NW831</strain>
    </source>
</reference>
<evidence type="ECO:0000256" key="7">
    <source>
        <dbReference type="ARBA" id="ARBA00022827"/>
    </source>
</evidence>
<dbReference type="GO" id="GO:0005737">
    <property type="term" value="C:cytoplasm"/>
    <property type="evidence" value="ECO:0007669"/>
    <property type="project" value="TreeGrafter"/>
</dbReference>
<name>A0A7H1M9A2_9NEIS</name>
<accession>A0A7H1M9A2</accession>
<proteinExistence type="predicted"/>
<organism evidence="11 12">
    <name type="scientific">Neisseria musculi</name>
    <dbReference type="NCBI Taxonomy" id="1815583"/>
    <lineage>
        <taxon>Bacteria</taxon>
        <taxon>Pseudomonadati</taxon>
        <taxon>Pseudomonadota</taxon>
        <taxon>Betaproteobacteria</taxon>
        <taxon>Neisseriales</taxon>
        <taxon>Neisseriaceae</taxon>
        <taxon>Neisseria</taxon>
    </lineage>
</organism>
<dbReference type="Pfam" id="PF01266">
    <property type="entry name" value="DAO"/>
    <property type="match status" value="1"/>
</dbReference>
<evidence type="ECO:0000256" key="4">
    <source>
        <dbReference type="ARBA" id="ARBA00022679"/>
    </source>
</evidence>